<feature type="compositionally biased region" description="Polar residues" evidence="1">
    <location>
        <begin position="1"/>
        <end position="10"/>
    </location>
</feature>
<evidence type="ECO:0000313" key="3">
    <source>
        <dbReference type="EMBL" id="RPA75461.1"/>
    </source>
</evidence>
<gene>
    <name evidence="3" type="ORF">BJ508DRAFT_418128</name>
</gene>
<evidence type="ECO:0000313" key="4">
    <source>
        <dbReference type="Proteomes" id="UP000275078"/>
    </source>
</evidence>
<feature type="non-terminal residue" evidence="3">
    <location>
        <position position="1"/>
    </location>
</feature>
<feature type="compositionally biased region" description="Low complexity" evidence="1">
    <location>
        <begin position="170"/>
        <end position="183"/>
    </location>
</feature>
<organism evidence="3 4">
    <name type="scientific">Ascobolus immersus RN42</name>
    <dbReference type="NCBI Taxonomy" id="1160509"/>
    <lineage>
        <taxon>Eukaryota</taxon>
        <taxon>Fungi</taxon>
        <taxon>Dikarya</taxon>
        <taxon>Ascomycota</taxon>
        <taxon>Pezizomycotina</taxon>
        <taxon>Pezizomycetes</taxon>
        <taxon>Pezizales</taxon>
        <taxon>Ascobolaceae</taxon>
        <taxon>Ascobolus</taxon>
    </lineage>
</organism>
<dbReference type="EMBL" id="ML119763">
    <property type="protein sequence ID" value="RPA75461.1"/>
    <property type="molecule type" value="Genomic_DNA"/>
</dbReference>
<proteinExistence type="predicted"/>
<name>A0A3N4HTZ1_ASCIM</name>
<reference evidence="3 4" key="1">
    <citation type="journal article" date="2018" name="Nat. Ecol. Evol.">
        <title>Pezizomycetes genomes reveal the molecular basis of ectomycorrhizal truffle lifestyle.</title>
        <authorList>
            <person name="Murat C."/>
            <person name="Payen T."/>
            <person name="Noel B."/>
            <person name="Kuo A."/>
            <person name="Morin E."/>
            <person name="Chen J."/>
            <person name="Kohler A."/>
            <person name="Krizsan K."/>
            <person name="Balestrini R."/>
            <person name="Da Silva C."/>
            <person name="Montanini B."/>
            <person name="Hainaut M."/>
            <person name="Levati E."/>
            <person name="Barry K.W."/>
            <person name="Belfiori B."/>
            <person name="Cichocki N."/>
            <person name="Clum A."/>
            <person name="Dockter R.B."/>
            <person name="Fauchery L."/>
            <person name="Guy J."/>
            <person name="Iotti M."/>
            <person name="Le Tacon F."/>
            <person name="Lindquist E.A."/>
            <person name="Lipzen A."/>
            <person name="Malagnac F."/>
            <person name="Mello A."/>
            <person name="Molinier V."/>
            <person name="Miyauchi S."/>
            <person name="Poulain J."/>
            <person name="Riccioni C."/>
            <person name="Rubini A."/>
            <person name="Sitrit Y."/>
            <person name="Splivallo R."/>
            <person name="Traeger S."/>
            <person name="Wang M."/>
            <person name="Zifcakova L."/>
            <person name="Wipf D."/>
            <person name="Zambonelli A."/>
            <person name="Paolocci F."/>
            <person name="Nowrousian M."/>
            <person name="Ottonello S."/>
            <person name="Baldrian P."/>
            <person name="Spatafora J.W."/>
            <person name="Henrissat B."/>
            <person name="Nagy L.G."/>
            <person name="Aury J.M."/>
            <person name="Wincker P."/>
            <person name="Grigoriev I.V."/>
            <person name="Bonfante P."/>
            <person name="Martin F.M."/>
        </authorList>
    </citation>
    <scope>NUCLEOTIDE SEQUENCE [LARGE SCALE GENOMIC DNA]</scope>
    <source>
        <strain evidence="3 4">RN42</strain>
    </source>
</reference>
<dbReference type="PROSITE" id="PS50181">
    <property type="entry name" value="FBOX"/>
    <property type="match status" value="1"/>
</dbReference>
<sequence>MSLPDQSIESFKNADSGPRTTAQPVETIQADYPDSAFSYYGTEYEQSVLSTEKLAQHLPLDNPHSIPLRDSDFGRISQKLPPELVTQILLELDILSLTNLRSVNTYTRSLISVLREYRDVYTYARDALRAMIITGAGAFHTIRKLHSTLVDGNCGHHSRKYWTTRLPKGSDSTSETTESISESPLPPHPFTRLHAKACKGAGCQYCQDMKNPPLESTKVLAPQLYLPDCERICEECFLVHGEREELVNQGYLLLTEAEAVKFFELEPEDVTKLKSVTLRLGLQMSGVKTRPYKHHFDTAGKNLKVGQPLYRLRDIRKLRLEKIGEEAPFILGSADTEQEAKWKVAWNSMEARALDNYVAKMPVLNRSTGEVDLGSGCKACQMGHQFFVYDIIIKSIREGHYQPYIPLIYSKADLKLHLDNCVLKKEMIRTLKQKGTAAEEANPRLKMKIILFEEMLKDDNFIARFTGDSYYPLYNHLFDGFTELL</sequence>
<keyword evidence="4" id="KW-1185">Reference proteome</keyword>
<dbReference type="InterPro" id="IPR001810">
    <property type="entry name" value="F-box_dom"/>
</dbReference>
<dbReference type="AlphaFoldDB" id="A0A3N4HTZ1"/>
<feature type="domain" description="F-box" evidence="2">
    <location>
        <begin position="74"/>
        <end position="120"/>
    </location>
</feature>
<evidence type="ECO:0000256" key="1">
    <source>
        <dbReference type="SAM" id="MobiDB-lite"/>
    </source>
</evidence>
<dbReference type="Pfam" id="PF00646">
    <property type="entry name" value="F-box"/>
    <property type="match status" value="1"/>
</dbReference>
<feature type="region of interest" description="Disordered" evidence="1">
    <location>
        <begin position="1"/>
        <end position="26"/>
    </location>
</feature>
<protein>
    <recommendedName>
        <fullName evidence="2">F-box domain-containing protein</fullName>
    </recommendedName>
</protein>
<accession>A0A3N4HTZ1</accession>
<dbReference type="Proteomes" id="UP000275078">
    <property type="component" value="Unassembled WGS sequence"/>
</dbReference>
<evidence type="ECO:0000259" key="2">
    <source>
        <dbReference type="PROSITE" id="PS50181"/>
    </source>
</evidence>
<dbReference type="STRING" id="1160509.A0A3N4HTZ1"/>
<dbReference type="OrthoDB" id="2687876at2759"/>
<feature type="region of interest" description="Disordered" evidence="1">
    <location>
        <begin position="165"/>
        <end position="186"/>
    </location>
</feature>